<dbReference type="Pfam" id="PF12704">
    <property type="entry name" value="MacB_PCD"/>
    <property type="match status" value="1"/>
</dbReference>
<evidence type="ECO:0000259" key="8">
    <source>
        <dbReference type="Pfam" id="PF02687"/>
    </source>
</evidence>
<protein>
    <submittedName>
        <fullName evidence="10">ABC transporter</fullName>
    </submittedName>
</protein>
<keyword evidence="2" id="KW-1003">Cell membrane</keyword>
<keyword evidence="5 7" id="KW-0472">Membrane</keyword>
<organism evidence="10 11">
    <name type="scientific">Flavilitoribacter nigricans (strain ATCC 23147 / DSM 23189 / NBRC 102662 / NCIMB 1420 / SS-2)</name>
    <name type="common">Lewinella nigricans</name>
    <dbReference type="NCBI Taxonomy" id="1122177"/>
    <lineage>
        <taxon>Bacteria</taxon>
        <taxon>Pseudomonadati</taxon>
        <taxon>Bacteroidota</taxon>
        <taxon>Saprospiria</taxon>
        <taxon>Saprospirales</taxon>
        <taxon>Lewinellaceae</taxon>
        <taxon>Flavilitoribacter</taxon>
    </lineage>
</organism>
<proteinExistence type="inferred from homology"/>
<feature type="transmembrane region" description="Helical" evidence="7">
    <location>
        <begin position="21"/>
        <end position="42"/>
    </location>
</feature>
<dbReference type="AlphaFoldDB" id="A0A2D0N3R9"/>
<feature type="domain" description="MacB-like periplasmic core" evidence="9">
    <location>
        <begin position="22"/>
        <end position="250"/>
    </location>
</feature>
<evidence type="ECO:0000313" key="11">
    <source>
        <dbReference type="Proteomes" id="UP000223913"/>
    </source>
</evidence>
<evidence type="ECO:0000256" key="7">
    <source>
        <dbReference type="SAM" id="Phobius"/>
    </source>
</evidence>
<dbReference type="InterPro" id="IPR003838">
    <property type="entry name" value="ABC3_permease_C"/>
</dbReference>
<dbReference type="RefSeq" id="WP_099153595.1">
    <property type="nucleotide sequence ID" value="NZ_PDUD01000034.1"/>
</dbReference>
<evidence type="ECO:0000256" key="2">
    <source>
        <dbReference type="ARBA" id="ARBA00022475"/>
    </source>
</evidence>
<comment type="caution">
    <text evidence="10">The sequence shown here is derived from an EMBL/GenBank/DDBJ whole genome shotgun (WGS) entry which is preliminary data.</text>
</comment>
<dbReference type="Proteomes" id="UP000223913">
    <property type="component" value="Unassembled WGS sequence"/>
</dbReference>
<dbReference type="GO" id="GO:0005886">
    <property type="term" value="C:plasma membrane"/>
    <property type="evidence" value="ECO:0007669"/>
    <property type="project" value="UniProtKB-SubCell"/>
</dbReference>
<dbReference type="GO" id="GO:0022857">
    <property type="term" value="F:transmembrane transporter activity"/>
    <property type="evidence" value="ECO:0007669"/>
    <property type="project" value="TreeGrafter"/>
</dbReference>
<feature type="transmembrane region" description="Helical" evidence="7">
    <location>
        <begin position="375"/>
        <end position="398"/>
    </location>
</feature>
<accession>A0A2D0N3R9</accession>
<dbReference type="EMBL" id="PDUD01000034">
    <property type="protein sequence ID" value="PHN03155.1"/>
    <property type="molecule type" value="Genomic_DNA"/>
</dbReference>
<comment type="similarity">
    <text evidence="6">Belongs to the ABC-4 integral membrane protein family.</text>
</comment>
<gene>
    <name evidence="10" type="ORF">CRP01_29185</name>
</gene>
<sequence>MNLLENISLAFRSVRANWLRAILTLTIIAFGIMALVGILTAIDSAIYSLSSNLSSLGANTFDVDPRGDGVQGNRRGRRAKRGEPITFDQAMEFKDRYIFPVRTSVSMNCTGNATIKYANEKTNPNVLIFGIDENYLEAKGFEMAVGRNFTASEALNGGYRAIIGDEIVQDLFGGDAEKALNKTIAAGNIKFKVIGVTAKRGSSMNQSEDRRILIPLQTGKRYYGTPNTNYNLLVAVNDPTKMDQAVGEATSVLRNVRGLTAFEENDFEISKSDGLIDIIKENTLYFRLAAIGIGLVTLLGAAIGLMNIMLVSVTERTREIGITKAVGATRRNIMIQFLTEAVLITLMGGAVGILLGVLVGNIVTFLMGGSFLFPWLWITVAVATCVGIGLLSGLYPALKAARLDPIESLRYE</sequence>
<feature type="transmembrane region" description="Helical" evidence="7">
    <location>
        <begin position="341"/>
        <end position="363"/>
    </location>
</feature>
<dbReference type="PANTHER" id="PTHR30572">
    <property type="entry name" value="MEMBRANE COMPONENT OF TRANSPORTER-RELATED"/>
    <property type="match status" value="1"/>
</dbReference>
<name>A0A2D0N3R9_FLAN2</name>
<dbReference type="InterPro" id="IPR025857">
    <property type="entry name" value="MacB_PCD"/>
</dbReference>
<keyword evidence="3 7" id="KW-0812">Transmembrane</keyword>
<comment type="subcellular location">
    <subcellularLocation>
        <location evidence="1">Cell membrane</location>
        <topology evidence="1">Multi-pass membrane protein</topology>
    </subcellularLocation>
</comment>
<keyword evidence="4 7" id="KW-1133">Transmembrane helix</keyword>
<dbReference type="InterPro" id="IPR050250">
    <property type="entry name" value="Macrolide_Exporter_MacB"/>
</dbReference>
<keyword evidence="11" id="KW-1185">Reference proteome</keyword>
<evidence type="ECO:0000256" key="4">
    <source>
        <dbReference type="ARBA" id="ARBA00022989"/>
    </source>
</evidence>
<feature type="transmembrane region" description="Helical" evidence="7">
    <location>
        <begin position="284"/>
        <end position="310"/>
    </location>
</feature>
<evidence type="ECO:0000256" key="1">
    <source>
        <dbReference type="ARBA" id="ARBA00004651"/>
    </source>
</evidence>
<evidence type="ECO:0000256" key="3">
    <source>
        <dbReference type="ARBA" id="ARBA00022692"/>
    </source>
</evidence>
<evidence type="ECO:0000313" key="10">
    <source>
        <dbReference type="EMBL" id="PHN03155.1"/>
    </source>
</evidence>
<evidence type="ECO:0000256" key="5">
    <source>
        <dbReference type="ARBA" id="ARBA00023136"/>
    </source>
</evidence>
<dbReference type="OrthoDB" id="9770036at2"/>
<reference evidence="10 11" key="1">
    <citation type="submission" date="2017-10" db="EMBL/GenBank/DDBJ databases">
        <title>The draft genome sequence of Lewinella nigricans NBRC 102662.</title>
        <authorList>
            <person name="Wang K."/>
        </authorList>
    </citation>
    <scope>NUCLEOTIDE SEQUENCE [LARGE SCALE GENOMIC DNA]</scope>
    <source>
        <strain evidence="10 11">NBRC 102662</strain>
    </source>
</reference>
<evidence type="ECO:0000259" key="9">
    <source>
        <dbReference type="Pfam" id="PF12704"/>
    </source>
</evidence>
<dbReference type="PANTHER" id="PTHR30572:SF4">
    <property type="entry name" value="ABC TRANSPORTER PERMEASE YTRF"/>
    <property type="match status" value="1"/>
</dbReference>
<feature type="domain" description="ABC3 transporter permease C-terminal" evidence="8">
    <location>
        <begin position="293"/>
        <end position="405"/>
    </location>
</feature>
<evidence type="ECO:0000256" key="6">
    <source>
        <dbReference type="ARBA" id="ARBA00038076"/>
    </source>
</evidence>
<dbReference type="Pfam" id="PF02687">
    <property type="entry name" value="FtsX"/>
    <property type="match status" value="1"/>
</dbReference>